<dbReference type="PANTHER" id="PTHR36436">
    <property type="entry name" value="SLL5081 PROTEIN"/>
    <property type="match status" value="1"/>
</dbReference>
<gene>
    <name evidence="1" type="ORF">C8J48_0249</name>
</gene>
<protein>
    <submittedName>
        <fullName evidence="1">Uncharacterized protein YwqG</fullName>
    </submittedName>
</protein>
<comment type="caution">
    <text evidence="1">The sequence shown here is derived from an EMBL/GenBank/DDBJ whole genome shotgun (WGS) entry which is preliminary data.</text>
</comment>
<reference evidence="1 2" key="1">
    <citation type="submission" date="2018-04" db="EMBL/GenBank/DDBJ databases">
        <title>Genomic Encyclopedia of Archaeal and Bacterial Type Strains, Phase II (KMG-II): from individual species to whole genera.</title>
        <authorList>
            <person name="Goeker M."/>
        </authorList>
    </citation>
    <scope>NUCLEOTIDE SEQUENCE [LARGE SCALE GENOMIC DNA]</scope>
    <source>
        <strain evidence="1 2">DSM 45169</strain>
    </source>
</reference>
<dbReference type="RefSeq" id="WP_107724577.1">
    <property type="nucleotide sequence ID" value="NZ_PZZP01000001.1"/>
</dbReference>
<dbReference type="EMBL" id="PZZP01000001">
    <property type="protein sequence ID" value="PTM57698.1"/>
    <property type="molecule type" value="Genomic_DNA"/>
</dbReference>
<dbReference type="Gene3D" id="2.30.320.10">
    <property type="entry name" value="YwqG-like"/>
    <property type="match status" value="1"/>
</dbReference>
<dbReference type="Pfam" id="PF09234">
    <property type="entry name" value="DUF1963"/>
    <property type="match status" value="1"/>
</dbReference>
<dbReference type="Proteomes" id="UP000241639">
    <property type="component" value="Unassembled WGS sequence"/>
</dbReference>
<organism evidence="1 2">
    <name type="scientific">Desmospora activa DSM 45169</name>
    <dbReference type="NCBI Taxonomy" id="1121389"/>
    <lineage>
        <taxon>Bacteria</taxon>
        <taxon>Bacillati</taxon>
        <taxon>Bacillota</taxon>
        <taxon>Bacilli</taxon>
        <taxon>Bacillales</taxon>
        <taxon>Thermoactinomycetaceae</taxon>
        <taxon>Desmospora</taxon>
    </lineage>
</organism>
<dbReference type="SUPFAM" id="SSF103032">
    <property type="entry name" value="Hypothetical protein YwqG"/>
    <property type="match status" value="1"/>
</dbReference>
<proteinExistence type="predicted"/>
<dbReference type="AlphaFoldDB" id="A0A2T4Z717"/>
<sequence>MKEQLLAAIHELELDAYKERIFAELQPALRIQTKRNEQLSIGSSKFGGKPDLPLDFTYPLYEGERLVFLAQYRLADFASFPVARELPQKGMLYFFHHEEHDGEPFPLGLKNERDGWRVIYREEDDPSLLRPYDIEEIKHYPQTEIGFEEIYTGNLGRLGFDIEKEEANEGGAPAGMLAYAFSDLMELCEIDLGHQLLGTPIPQQGPVIEELHKFDFPELKGKEMVLLLQLDCDNRLEMSWGDCGTLYFLIPLEDLRKRNFAETVYTAQMG</sequence>
<accession>A0A2T4Z717</accession>
<dbReference type="InterPro" id="IPR035948">
    <property type="entry name" value="YwqG-like_sf"/>
</dbReference>
<evidence type="ECO:0000313" key="2">
    <source>
        <dbReference type="Proteomes" id="UP000241639"/>
    </source>
</evidence>
<dbReference type="PANTHER" id="PTHR36436:SF6">
    <property type="entry name" value="SLL5081 PROTEIN"/>
    <property type="match status" value="1"/>
</dbReference>
<dbReference type="OrthoDB" id="8856529at2"/>
<keyword evidence="2" id="KW-1185">Reference proteome</keyword>
<name>A0A2T4Z717_9BACL</name>
<dbReference type="InterPro" id="IPR015315">
    <property type="entry name" value="DUF1963"/>
</dbReference>
<evidence type="ECO:0000313" key="1">
    <source>
        <dbReference type="EMBL" id="PTM57698.1"/>
    </source>
</evidence>